<dbReference type="SUPFAM" id="SSF50978">
    <property type="entry name" value="WD40 repeat-like"/>
    <property type="match status" value="1"/>
</dbReference>
<comment type="caution">
    <text evidence="8">The sequence shown here is derived from an EMBL/GenBank/DDBJ whole genome shotgun (WGS) entry which is preliminary data.</text>
</comment>
<keyword evidence="2" id="KW-0132">Cell division</keyword>
<dbReference type="GO" id="GO:0031145">
    <property type="term" value="P:anaphase-promoting complex-dependent catabolic process"/>
    <property type="evidence" value="ECO:0007669"/>
    <property type="project" value="InterPro"/>
</dbReference>
<organism evidence="8 9">
    <name type="scientific">Geranomyces variabilis</name>
    <dbReference type="NCBI Taxonomy" id="109894"/>
    <lineage>
        <taxon>Eukaryota</taxon>
        <taxon>Fungi</taxon>
        <taxon>Fungi incertae sedis</taxon>
        <taxon>Chytridiomycota</taxon>
        <taxon>Chytridiomycota incertae sedis</taxon>
        <taxon>Chytridiomycetes</taxon>
        <taxon>Spizellomycetales</taxon>
        <taxon>Powellomycetaceae</taxon>
        <taxon>Geranomyces</taxon>
    </lineage>
</organism>
<evidence type="ECO:0000256" key="3">
    <source>
        <dbReference type="ARBA" id="ARBA00022776"/>
    </source>
</evidence>
<dbReference type="PANTHER" id="PTHR13260:SF0">
    <property type="entry name" value="ANAPHASE-PROMOTING COMPLEX SUBUNIT 4"/>
    <property type="match status" value="1"/>
</dbReference>
<dbReference type="Pfam" id="PF12896">
    <property type="entry name" value="ANAPC4"/>
    <property type="match status" value="1"/>
</dbReference>
<evidence type="ECO:0000256" key="2">
    <source>
        <dbReference type="ARBA" id="ARBA00022618"/>
    </source>
</evidence>
<feature type="domain" description="Anaphase-promoting complex subunit 4-like WD40" evidence="6">
    <location>
        <begin position="19"/>
        <end position="111"/>
    </location>
</feature>
<dbReference type="Proteomes" id="UP001212152">
    <property type="component" value="Unassembled WGS sequence"/>
</dbReference>
<keyword evidence="9" id="KW-1185">Reference proteome</keyword>
<gene>
    <name evidence="8" type="primary">APC4</name>
    <name evidence="8" type="ORF">HDU87_000608</name>
</gene>
<evidence type="ECO:0000256" key="5">
    <source>
        <dbReference type="ARBA" id="ARBA00023306"/>
    </source>
</evidence>
<dbReference type="InterPro" id="IPR024790">
    <property type="entry name" value="APC4_long_dom"/>
</dbReference>
<evidence type="ECO:0000259" key="6">
    <source>
        <dbReference type="Pfam" id="PF12894"/>
    </source>
</evidence>
<dbReference type="GO" id="GO:0005680">
    <property type="term" value="C:anaphase-promoting complex"/>
    <property type="evidence" value="ECO:0007669"/>
    <property type="project" value="InterPro"/>
</dbReference>
<sequence>MESLEHWAEQAFQSSITLLRWSPGKDLLAVVQDSGDVDIFRVPSWAVVFSLAAAATDPKPSKPCAFSWKPNGQTVAIGFRDGTVSIYCVESGQERYVLRDAKEAPAEIEWVDWEARNHGYKRPVTLFTELDEAALGPLPGLDSPSKDEHGVPARGTLMIQEDKPESFFFTADVGGHITLNLAGVLPVGTVKLADVFPPQDKPKLLNTWLAPDLSNFAALVANKTQTEQGAVEDICLLEFCFQLSDADRAPLQRATAHLEHINRLVTFVAETLQAVEKSWTAAFQLARKETAAFEVLMEEHAAETDLVLELLNLLVTGVPSTILESYLVQRLHNGHGLKAWQKGFEAAIHNLRRVACLQLLSGAERLLLHLQALRGLGTWSNNRGTAGFDVAQVAALVETTRHIALRTERIQFEAMEMKTGFAEFSRWLAAVGHSIDTESPLNVEDFELSKITNYIRRYLQPNPDCKKQTSLGVGLPSVDPVSRADQESFSAFVTEAVDAIREGRKHILSSSSSATLPSLRMRSSIRLRRRNLQNASDAPNEYKVLTAYRMGAEYKYSALILPSGDQDILCIVRTSTVKTGDECGDIAYARPAAETGFPVHRVLDIGYFDENHLIVLHHSLSSDGEIISELSTYRYKELRFERLTPEAQQLGVGELDAQLQRQVSLETLPMPPTRQFDPYVHQGLDGIPLLPAVATFPMPNDSAQLQVNERKATVAVLDTERRRITVYISDE</sequence>
<dbReference type="GO" id="GO:0034399">
    <property type="term" value="C:nuclear periphery"/>
    <property type="evidence" value="ECO:0007669"/>
    <property type="project" value="TreeGrafter"/>
</dbReference>
<dbReference type="InterPro" id="IPR036322">
    <property type="entry name" value="WD40_repeat_dom_sf"/>
</dbReference>
<keyword evidence="3" id="KW-0498">Mitosis</keyword>
<dbReference type="InterPro" id="IPR024977">
    <property type="entry name" value="Apc4-like_WD40_dom"/>
</dbReference>
<dbReference type="AlphaFoldDB" id="A0AAD5TC75"/>
<dbReference type="PANTHER" id="PTHR13260">
    <property type="entry name" value="ANAPHASE PROMOTING COMPLEX SUBUNIT 4 APC4"/>
    <property type="match status" value="1"/>
</dbReference>
<keyword evidence="4" id="KW-0833">Ubl conjugation pathway</keyword>
<evidence type="ECO:0000256" key="4">
    <source>
        <dbReference type="ARBA" id="ARBA00022786"/>
    </source>
</evidence>
<reference evidence="8" key="1">
    <citation type="submission" date="2020-05" db="EMBL/GenBank/DDBJ databases">
        <title>Phylogenomic resolution of chytrid fungi.</title>
        <authorList>
            <person name="Stajich J.E."/>
            <person name="Amses K."/>
            <person name="Simmons R."/>
            <person name="Seto K."/>
            <person name="Myers J."/>
            <person name="Bonds A."/>
            <person name="Quandt C.A."/>
            <person name="Barry K."/>
            <person name="Liu P."/>
            <person name="Grigoriev I."/>
            <person name="Longcore J.E."/>
            <person name="James T.Y."/>
        </authorList>
    </citation>
    <scope>NUCLEOTIDE SEQUENCE</scope>
    <source>
        <strain evidence="8">JEL0379</strain>
    </source>
</reference>
<evidence type="ECO:0000313" key="9">
    <source>
        <dbReference type="Proteomes" id="UP001212152"/>
    </source>
</evidence>
<dbReference type="EMBL" id="JADGJQ010000106">
    <property type="protein sequence ID" value="KAJ3169437.1"/>
    <property type="molecule type" value="Genomic_DNA"/>
</dbReference>
<dbReference type="Gene3D" id="2.130.10.10">
    <property type="entry name" value="YVTN repeat-like/Quinoprotein amine dehydrogenase"/>
    <property type="match status" value="1"/>
</dbReference>
<keyword evidence="5" id="KW-0131">Cell cycle</keyword>
<evidence type="ECO:0000256" key="1">
    <source>
        <dbReference type="ARBA" id="ARBA00016067"/>
    </source>
</evidence>
<evidence type="ECO:0000259" key="7">
    <source>
        <dbReference type="Pfam" id="PF12896"/>
    </source>
</evidence>
<name>A0AAD5TC75_9FUNG</name>
<proteinExistence type="predicted"/>
<protein>
    <recommendedName>
        <fullName evidence="1">Anaphase-promoting complex subunit 4</fullName>
    </recommendedName>
</protein>
<dbReference type="InterPro" id="IPR015943">
    <property type="entry name" value="WD40/YVTN_repeat-like_dom_sf"/>
</dbReference>
<dbReference type="InterPro" id="IPR024789">
    <property type="entry name" value="APC4"/>
</dbReference>
<dbReference type="Pfam" id="PF12894">
    <property type="entry name" value="ANAPC4_WD40"/>
    <property type="match status" value="1"/>
</dbReference>
<accession>A0AAD5TC75</accession>
<dbReference type="GO" id="GO:0051301">
    <property type="term" value="P:cell division"/>
    <property type="evidence" value="ECO:0007669"/>
    <property type="project" value="UniProtKB-KW"/>
</dbReference>
<feature type="domain" description="Anaphase-promoting complex subunit 4 long" evidence="7">
    <location>
        <begin position="247"/>
        <end position="431"/>
    </location>
</feature>
<dbReference type="GO" id="GO:0070979">
    <property type="term" value="P:protein K11-linked ubiquitination"/>
    <property type="evidence" value="ECO:0007669"/>
    <property type="project" value="TreeGrafter"/>
</dbReference>
<evidence type="ECO:0000313" key="8">
    <source>
        <dbReference type="EMBL" id="KAJ3169437.1"/>
    </source>
</evidence>